<sequence length="246" mass="26515">MLWGVAELAVTLGGVVLLLVVHQLQWTNLQARHDARRHVRVLEQQWERAEGAEEEGGEGEGAEGKSGEGESGEGKNRAADGGGGEKGETQGTASPAPFRGYAVLRIPRLGVVAPVARGVGKREVLDRGFVGHYPDTAAPGRAGNFAVAGHRNTHGEPFRRIDRLRKGDEVRIETAQGVYVYEVDQTLAQTTPGDTGVIQPVPRSLVRPSAGYDRPGRYLTLTTCTPEFSSAYRLVVWGELAAVRTR</sequence>
<reference evidence="3 4" key="1">
    <citation type="submission" date="2023-04" db="EMBL/GenBank/DDBJ databases">
        <title>Streptomyces chengmaiensis sp. nov. isolated from the stem of mangrove plant in Hainan.</title>
        <authorList>
            <person name="Huang X."/>
            <person name="Zhou S."/>
            <person name="Chu X."/>
            <person name="Xie Y."/>
            <person name="Lin Y."/>
        </authorList>
    </citation>
    <scope>NUCLEOTIDE SEQUENCE [LARGE SCALE GENOMIC DNA]</scope>
    <source>
        <strain evidence="3 4">HNM0663</strain>
    </source>
</reference>
<proteinExistence type="predicted"/>
<keyword evidence="4" id="KW-1185">Reference proteome</keyword>
<dbReference type="Pfam" id="PF04203">
    <property type="entry name" value="Sortase"/>
    <property type="match status" value="1"/>
</dbReference>
<evidence type="ECO:0000313" key="4">
    <source>
        <dbReference type="Proteomes" id="UP001223144"/>
    </source>
</evidence>
<feature type="region of interest" description="Disordered" evidence="2">
    <location>
        <begin position="48"/>
        <end position="96"/>
    </location>
</feature>
<evidence type="ECO:0000256" key="2">
    <source>
        <dbReference type="SAM" id="MobiDB-lite"/>
    </source>
</evidence>
<feature type="compositionally biased region" description="Basic and acidic residues" evidence="2">
    <location>
        <begin position="62"/>
        <end position="88"/>
    </location>
</feature>
<dbReference type="CDD" id="cd05830">
    <property type="entry name" value="Sortase_E"/>
    <property type="match status" value="1"/>
</dbReference>
<dbReference type="NCBIfam" id="NF033747">
    <property type="entry name" value="class_E_sortase"/>
    <property type="match status" value="1"/>
</dbReference>
<keyword evidence="1" id="KW-0378">Hydrolase</keyword>
<protein>
    <submittedName>
        <fullName evidence="3">Class E sortase</fullName>
    </submittedName>
</protein>
<dbReference type="Proteomes" id="UP001223144">
    <property type="component" value="Unassembled WGS sequence"/>
</dbReference>
<dbReference type="NCBIfam" id="TIGR01076">
    <property type="entry name" value="sortase_fam"/>
    <property type="match status" value="1"/>
</dbReference>
<dbReference type="InterPro" id="IPR005754">
    <property type="entry name" value="Sortase"/>
</dbReference>
<dbReference type="InterPro" id="IPR023365">
    <property type="entry name" value="Sortase_dom-sf"/>
</dbReference>
<organism evidence="3 4">
    <name type="scientific">Streptomyces chengmaiensis</name>
    <dbReference type="NCBI Taxonomy" id="3040919"/>
    <lineage>
        <taxon>Bacteria</taxon>
        <taxon>Bacillati</taxon>
        <taxon>Actinomycetota</taxon>
        <taxon>Actinomycetes</taxon>
        <taxon>Kitasatosporales</taxon>
        <taxon>Streptomycetaceae</taxon>
        <taxon>Streptomyces</taxon>
    </lineage>
</organism>
<evidence type="ECO:0000256" key="1">
    <source>
        <dbReference type="ARBA" id="ARBA00022801"/>
    </source>
</evidence>
<accession>A0ABT6HQ90</accession>
<dbReference type="RefSeq" id="WP_279929029.1">
    <property type="nucleotide sequence ID" value="NZ_JARWBG010000018.1"/>
</dbReference>
<dbReference type="SUPFAM" id="SSF63817">
    <property type="entry name" value="Sortase"/>
    <property type="match status" value="1"/>
</dbReference>
<name>A0ABT6HQ90_9ACTN</name>
<dbReference type="EMBL" id="JARWBG010000018">
    <property type="protein sequence ID" value="MDH2390496.1"/>
    <property type="molecule type" value="Genomic_DNA"/>
</dbReference>
<gene>
    <name evidence="3" type="ORF">QCN29_17180</name>
</gene>
<feature type="compositionally biased region" description="Acidic residues" evidence="2">
    <location>
        <begin position="52"/>
        <end position="61"/>
    </location>
</feature>
<evidence type="ECO:0000313" key="3">
    <source>
        <dbReference type="EMBL" id="MDH2390496.1"/>
    </source>
</evidence>
<dbReference type="Gene3D" id="2.40.260.10">
    <property type="entry name" value="Sortase"/>
    <property type="match status" value="1"/>
</dbReference>
<comment type="caution">
    <text evidence="3">The sequence shown here is derived from an EMBL/GenBank/DDBJ whole genome shotgun (WGS) entry which is preliminary data.</text>
</comment>
<dbReference type="InterPro" id="IPR053465">
    <property type="entry name" value="Sortase_Class_E"/>
</dbReference>
<dbReference type="InterPro" id="IPR042003">
    <property type="entry name" value="Sortase_E"/>
</dbReference>